<protein>
    <submittedName>
        <fullName evidence="7">Cyclopropane-fatty-acyl-phospholipid synthase</fullName>
    </submittedName>
</protein>
<dbReference type="InterPro" id="IPR003333">
    <property type="entry name" value="CMAS"/>
</dbReference>
<accession>A0A146G287</accession>
<dbReference type="PANTHER" id="PTHR43667:SF2">
    <property type="entry name" value="FATTY ACID C-METHYL TRANSFERASE"/>
    <property type="match status" value="1"/>
</dbReference>
<organism evidence="7 8">
    <name type="scientific">Terrimicrobium sacchariphilum</name>
    <dbReference type="NCBI Taxonomy" id="690879"/>
    <lineage>
        <taxon>Bacteria</taxon>
        <taxon>Pseudomonadati</taxon>
        <taxon>Verrucomicrobiota</taxon>
        <taxon>Terrimicrobiia</taxon>
        <taxon>Terrimicrobiales</taxon>
        <taxon>Terrimicrobiaceae</taxon>
        <taxon>Terrimicrobium</taxon>
    </lineage>
</organism>
<sequence length="409" mass="46880">MNAIFQTLLLKTLSRLSRGSLELRLPTGRIHRFGGLGKDLSVRLDVEDNAFFRRSVLGGPIGFAESYMAGEWTTPDLTRLLAWFILNGDDALETPERRTRGWLLNVYNRWLHSRRHNSVTSSRRNIGDHYDLSNEFFQLWLDSTMTYSSAYFDPPTLSLEEAQIEKYDQLCRKLQLKAGDHVLEIGSGWGGFSLHASRKYGCRITTVTISEQQYREASARIAAAGLQDRIDIRMEDYRHIQGSFDKIVSIEMLEAVGDAYVDGYFAKCQELLKPRGLLGLQAILCPDQQYPILRDGVDFIQKHIFPGSLLMSVGRIGEAMRHGTAFTMLDYDDMGPYYAKTLKLWRDNFEAKLDAVRALGFDETFIRKWRYYLCYCEAAFATRHITVAQLIYTRPDNIAIHSPAYDLFS</sequence>
<keyword evidence="5" id="KW-0443">Lipid metabolism</keyword>
<keyword evidence="8" id="KW-1185">Reference proteome</keyword>
<evidence type="ECO:0000256" key="2">
    <source>
        <dbReference type="ARBA" id="ARBA00022603"/>
    </source>
</evidence>
<dbReference type="EMBL" id="BDCO01000002">
    <property type="protein sequence ID" value="GAT31633.1"/>
    <property type="molecule type" value="Genomic_DNA"/>
</dbReference>
<dbReference type="GO" id="GO:0008610">
    <property type="term" value="P:lipid biosynthetic process"/>
    <property type="evidence" value="ECO:0007669"/>
    <property type="project" value="InterPro"/>
</dbReference>
<keyword evidence="4" id="KW-0949">S-adenosyl-L-methionine</keyword>
<dbReference type="Proteomes" id="UP000076023">
    <property type="component" value="Unassembled WGS sequence"/>
</dbReference>
<evidence type="ECO:0000256" key="1">
    <source>
        <dbReference type="ARBA" id="ARBA00010815"/>
    </source>
</evidence>
<dbReference type="FunCoup" id="A0A146G287">
    <property type="interactions" value="325"/>
</dbReference>
<dbReference type="GO" id="GO:0008168">
    <property type="term" value="F:methyltransferase activity"/>
    <property type="evidence" value="ECO:0007669"/>
    <property type="project" value="UniProtKB-KW"/>
</dbReference>
<dbReference type="STRING" id="690879.TSACC_227"/>
<dbReference type="InParanoid" id="A0A146G287"/>
<reference evidence="8" key="1">
    <citation type="journal article" date="2017" name="Genome Announc.">
        <title>Draft Genome Sequence of Terrimicrobium sacchariphilum NM-5T, a Facultative Anaerobic Soil Bacterium of the Class Spartobacteria.</title>
        <authorList>
            <person name="Qiu Y.L."/>
            <person name="Tourlousse D.M."/>
            <person name="Matsuura N."/>
            <person name="Ohashi A."/>
            <person name="Sekiguchi Y."/>
        </authorList>
    </citation>
    <scope>NUCLEOTIDE SEQUENCE [LARGE SCALE GENOMIC DNA]</scope>
    <source>
        <strain evidence="8">NM-5</strain>
    </source>
</reference>
<dbReference type="InterPro" id="IPR050723">
    <property type="entry name" value="CFA/CMAS"/>
</dbReference>
<dbReference type="SUPFAM" id="SSF53335">
    <property type="entry name" value="S-adenosyl-L-methionine-dependent methyltransferases"/>
    <property type="match status" value="1"/>
</dbReference>
<proteinExistence type="inferred from homology"/>
<dbReference type="InterPro" id="IPR029063">
    <property type="entry name" value="SAM-dependent_MTases_sf"/>
</dbReference>
<dbReference type="AlphaFoldDB" id="A0A146G287"/>
<keyword evidence="3" id="KW-0808">Transferase</keyword>
<evidence type="ECO:0000256" key="6">
    <source>
        <dbReference type="PIRSR" id="PIRSR003085-1"/>
    </source>
</evidence>
<dbReference type="RefSeq" id="WP_202815882.1">
    <property type="nucleotide sequence ID" value="NZ_BDCO01000002.1"/>
</dbReference>
<name>A0A146G287_TERSA</name>
<dbReference type="PIRSF" id="PIRSF003085">
    <property type="entry name" value="CMAS"/>
    <property type="match status" value="1"/>
</dbReference>
<comment type="similarity">
    <text evidence="1">Belongs to the CFA/CMAS family.</text>
</comment>
<gene>
    <name evidence="7" type="ORF">TSACC_227</name>
</gene>
<evidence type="ECO:0000256" key="5">
    <source>
        <dbReference type="ARBA" id="ARBA00023098"/>
    </source>
</evidence>
<evidence type="ECO:0000313" key="8">
    <source>
        <dbReference type="Proteomes" id="UP000076023"/>
    </source>
</evidence>
<evidence type="ECO:0000256" key="3">
    <source>
        <dbReference type="ARBA" id="ARBA00022679"/>
    </source>
</evidence>
<dbReference type="PANTHER" id="PTHR43667">
    <property type="entry name" value="CYCLOPROPANE-FATTY-ACYL-PHOSPHOLIPID SYNTHASE"/>
    <property type="match status" value="1"/>
</dbReference>
<dbReference type="CDD" id="cd02440">
    <property type="entry name" value="AdoMet_MTases"/>
    <property type="match status" value="1"/>
</dbReference>
<keyword evidence="2" id="KW-0489">Methyltransferase</keyword>
<dbReference type="Pfam" id="PF02353">
    <property type="entry name" value="CMAS"/>
    <property type="match status" value="1"/>
</dbReference>
<dbReference type="GO" id="GO:0032259">
    <property type="term" value="P:methylation"/>
    <property type="evidence" value="ECO:0007669"/>
    <property type="project" value="UniProtKB-KW"/>
</dbReference>
<feature type="active site" evidence="6">
    <location>
        <position position="376"/>
    </location>
</feature>
<evidence type="ECO:0000256" key="4">
    <source>
        <dbReference type="ARBA" id="ARBA00022691"/>
    </source>
</evidence>
<evidence type="ECO:0000313" key="7">
    <source>
        <dbReference type="EMBL" id="GAT31633.1"/>
    </source>
</evidence>
<comment type="caution">
    <text evidence="7">The sequence shown here is derived from an EMBL/GenBank/DDBJ whole genome shotgun (WGS) entry which is preliminary data.</text>
</comment>
<dbReference type="Gene3D" id="3.40.50.150">
    <property type="entry name" value="Vaccinia Virus protein VP39"/>
    <property type="match status" value="1"/>
</dbReference>